<dbReference type="AlphaFoldDB" id="A0AA43QKW3"/>
<evidence type="ECO:0000313" key="2">
    <source>
        <dbReference type="EMBL" id="MDI1487509.1"/>
    </source>
</evidence>
<dbReference type="EMBL" id="JAPUFD010000005">
    <property type="protein sequence ID" value="MDI1487509.1"/>
    <property type="molecule type" value="Genomic_DNA"/>
</dbReference>
<feature type="compositionally biased region" description="Polar residues" evidence="1">
    <location>
        <begin position="80"/>
        <end position="90"/>
    </location>
</feature>
<organism evidence="2 3">
    <name type="scientific">Ramalina farinacea</name>
    <dbReference type="NCBI Taxonomy" id="258253"/>
    <lineage>
        <taxon>Eukaryota</taxon>
        <taxon>Fungi</taxon>
        <taxon>Dikarya</taxon>
        <taxon>Ascomycota</taxon>
        <taxon>Pezizomycotina</taxon>
        <taxon>Lecanoromycetes</taxon>
        <taxon>OSLEUM clade</taxon>
        <taxon>Lecanoromycetidae</taxon>
        <taxon>Lecanorales</taxon>
        <taxon>Lecanorineae</taxon>
        <taxon>Ramalinaceae</taxon>
        <taxon>Ramalina</taxon>
    </lineage>
</organism>
<proteinExistence type="predicted"/>
<accession>A0AA43QKW3</accession>
<evidence type="ECO:0000256" key="1">
    <source>
        <dbReference type="SAM" id="MobiDB-lite"/>
    </source>
</evidence>
<gene>
    <name evidence="2" type="ORF">OHK93_006779</name>
</gene>
<evidence type="ECO:0000313" key="3">
    <source>
        <dbReference type="Proteomes" id="UP001161017"/>
    </source>
</evidence>
<comment type="caution">
    <text evidence="2">The sequence shown here is derived from an EMBL/GenBank/DDBJ whole genome shotgun (WGS) entry which is preliminary data.</text>
</comment>
<feature type="region of interest" description="Disordered" evidence="1">
    <location>
        <begin position="73"/>
        <end position="153"/>
    </location>
</feature>
<protein>
    <submittedName>
        <fullName evidence="2">Uncharacterized protein</fullName>
    </submittedName>
</protein>
<dbReference type="Proteomes" id="UP001161017">
    <property type="component" value="Unassembled WGS sequence"/>
</dbReference>
<keyword evidence="3" id="KW-1185">Reference proteome</keyword>
<name>A0AA43QKW3_9LECA</name>
<feature type="region of interest" description="Disordered" evidence="1">
    <location>
        <begin position="210"/>
        <end position="259"/>
    </location>
</feature>
<reference evidence="2" key="1">
    <citation type="journal article" date="2023" name="Genome Biol. Evol.">
        <title>First Whole Genome Sequence and Flow Cytometry Genome Size Data for the Lichen-Forming Fungus Ramalina farinacea (Ascomycota).</title>
        <authorList>
            <person name="Llewellyn T."/>
            <person name="Mian S."/>
            <person name="Hill R."/>
            <person name="Leitch I.J."/>
            <person name="Gaya E."/>
        </authorList>
    </citation>
    <scope>NUCLEOTIDE SEQUENCE</scope>
    <source>
        <strain evidence="2">LIQ254RAFAR</strain>
    </source>
</reference>
<sequence>MCKYVSTAPTDCIGAFMCPSVGVHEHTQCHTCAEARRPGRSECGQNVNNTEIHPTLIGVVCFPPVLEFREDDSRVGSVQGDGTVSGSAINKGSVVNSGSGGPHGNPVEKSTRTVNESFTGNPHGHVSNKGTPPLNGNAAGASNGNGIGGSTGKAPTVPSMAWIKERGKELMMVKEAAMARETAMTKGTMKPGPIEGSGNKGGIAREAVMTPGTAKPGSIEGSGNKGAMAREAAMTSGTVKPGSVEGTGNKDIAKRVSHH</sequence>